<feature type="compositionally biased region" description="Basic and acidic residues" evidence="1">
    <location>
        <begin position="136"/>
        <end position="146"/>
    </location>
</feature>
<protein>
    <submittedName>
        <fullName evidence="2">Uncharacterized protein</fullName>
    </submittedName>
</protein>
<dbReference type="EMBL" id="JACHND010000001">
    <property type="protein sequence ID" value="MBB4706102.1"/>
    <property type="molecule type" value="Genomic_DNA"/>
</dbReference>
<evidence type="ECO:0000313" key="3">
    <source>
        <dbReference type="Proteomes" id="UP000542210"/>
    </source>
</evidence>
<feature type="region of interest" description="Disordered" evidence="1">
    <location>
        <begin position="199"/>
        <end position="218"/>
    </location>
</feature>
<keyword evidence="3" id="KW-1185">Reference proteome</keyword>
<gene>
    <name evidence="2" type="ORF">BJ982_007646</name>
</gene>
<proteinExistence type="predicted"/>
<evidence type="ECO:0000313" key="2">
    <source>
        <dbReference type="EMBL" id="MBB4706102.1"/>
    </source>
</evidence>
<name>A0A7W7GDX8_9ACTN</name>
<feature type="compositionally biased region" description="Polar residues" evidence="1">
    <location>
        <begin position="1"/>
        <end position="11"/>
    </location>
</feature>
<dbReference type="Proteomes" id="UP000542210">
    <property type="component" value="Unassembled WGS sequence"/>
</dbReference>
<sequence length="407" mass="42999">MSSGDPLSGSPNGFGGGRASGSPRERGGVFAEPDGPTPFNQPFERVFGKPDSRPYESPQAPDSASPQTPASAFEPPRAPSRPFESAQSQPESFGGGRAPNRPFEASPGRPAGDSETPGAEERPFEAFAPQSSDPFSRLRKDDRPSKGEPPPPPMETRRSEPEPDDRRSRAPLIVGGGLVGLIGAVVAAVMFLNSLDDPPTTSAVPNTRPSAQAPMVTGNDDKYGFAASRKTDPQPLTLKEVFGRRTVTAHGRSYLMTVRRTDKKCGDAVHGTGIQKALKAGGCTQFLRASFRDKRGNLIGTVGVGNLKTAAAAKKAGKTGTGDELADYVTPLPGKDTATKLLGGPGESFAAAWPQGHYLVMLWFQYKDGHKPSKSEMKQLNRAALDITEATVFAALDTRALTGAKTN</sequence>
<feature type="region of interest" description="Disordered" evidence="1">
    <location>
        <begin position="1"/>
        <end position="171"/>
    </location>
</feature>
<feature type="compositionally biased region" description="Polar residues" evidence="1">
    <location>
        <begin position="60"/>
        <end position="70"/>
    </location>
</feature>
<evidence type="ECO:0000256" key="1">
    <source>
        <dbReference type="SAM" id="MobiDB-lite"/>
    </source>
</evidence>
<dbReference type="RefSeq" id="WP_184888205.1">
    <property type="nucleotide sequence ID" value="NZ_BOOV01000047.1"/>
</dbReference>
<feature type="compositionally biased region" description="Basic and acidic residues" evidence="1">
    <location>
        <begin position="155"/>
        <end position="168"/>
    </location>
</feature>
<accession>A0A7W7GDX8</accession>
<feature type="compositionally biased region" description="Polar residues" evidence="1">
    <location>
        <begin position="199"/>
        <end position="210"/>
    </location>
</feature>
<dbReference type="AlphaFoldDB" id="A0A7W7GDX8"/>
<comment type="caution">
    <text evidence="2">The sequence shown here is derived from an EMBL/GenBank/DDBJ whole genome shotgun (WGS) entry which is preliminary data.</text>
</comment>
<organism evidence="2 3">
    <name type="scientific">Sphaerisporangium siamense</name>
    <dbReference type="NCBI Taxonomy" id="795645"/>
    <lineage>
        <taxon>Bacteria</taxon>
        <taxon>Bacillati</taxon>
        <taxon>Actinomycetota</taxon>
        <taxon>Actinomycetes</taxon>
        <taxon>Streptosporangiales</taxon>
        <taxon>Streptosporangiaceae</taxon>
        <taxon>Sphaerisporangium</taxon>
    </lineage>
</organism>
<reference evidence="2 3" key="1">
    <citation type="submission" date="2020-08" db="EMBL/GenBank/DDBJ databases">
        <title>Sequencing the genomes of 1000 actinobacteria strains.</title>
        <authorList>
            <person name="Klenk H.-P."/>
        </authorList>
    </citation>
    <scope>NUCLEOTIDE SEQUENCE [LARGE SCALE GENOMIC DNA]</scope>
    <source>
        <strain evidence="2 3">DSM 45784</strain>
    </source>
</reference>